<comment type="similarity">
    <text evidence="2 6">Belongs to the SURF1 family.</text>
</comment>
<evidence type="ECO:0000313" key="8">
    <source>
        <dbReference type="Proteomes" id="UP001224644"/>
    </source>
</evidence>
<dbReference type="InterPro" id="IPR002994">
    <property type="entry name" value="Surf1/Shy1"/>
</dbReference>
<evidence type="ECO:0000256" key="3">
    <source>
        <dbReference type="ARBA" id="ARBA00022692"/>
    </source>
</evidence>
<proteinExistence type="inferred from homology"/>
<name>A0ABT8BDN5_9HYPH</name>
<sequence>MSAARFRSGPWLFGLLAGLLAAGLVALGVWQLQRRAWKHDLVARVEARIHAAPVPAPTDCANADCDPYRHVFADGVFRHDRETLVQAVTEAGAGFWVLTPLEGGDSRAILINRGFVPTDRRDPATRSAGQLTGPVHVAGLLRLSEPGGAFLRSNDPPANRWFSRDVTAIAAARGVTAAAPYFIDADATPNPGGLPLGGLTVVAFPDNHLVYALTWFALAAMVLGAAAYALRDAARTRRRA</sequence>
<evidence type="ECO:0000313" key="7">
    <source>
        <dbReference type="EMBL" id="MDN3590209.1"/>
    </source>
</evidence>
<comment type="caution">
    <text evidence="6">Lacks conserved residue(s) required for the propagation of feature annotation.</text>
</comment>
<comment type="caution">
    <text evidence="7">The sequence shown here is derived from an EMBL/GenBank/DDBJ whole genome shotgun (WGS) entry which is preliminary data.</text>
</comment>
<gene>
    <name evidence="7" type="ORF">QWZ12_06220</name>
</gene>
<keyword evidence="8" id="KW-1185">Reference proteome</keyword>
<accession>A0ABT8BDN5</accession>
<dbReference type="PANTHER" id="PTHR23427">
    <property type="entry name" value="SURFEIT LOCUS PROTEIN"/>
    <property type="match status" value="1"/>
</dbReference>
<keyword evidence="4 6" id="KW-1133">Transmembrane helix</keyword>
<evidence type="ECO:0000256" key="1">
    <source>
        <dbReference type="ARBA" id="ARBA00004370"/>
    </source>
</evidence>
<comment type="subcellular location">
    <subcellularLocation>
        <location evidence="6">Cell membrane</location>
        <topology evidence="6">Multi-pass membrane protein</topology>
    </subcellularLocation>
    <subcellularLocation>
        <location evidence="1">Membrane</location>
    </subcellularLocation>
</comment>
<dbReference type="Proteomes" id="UP001224644">
    <property type="component" value="Unassembled WGS sequence"/>
</dbReference>
<evidence type="ECO:0000256" key="2">
    <source>
        <dbReference type="ARBA" id="ARBA00007165"/>
    </source>
</evidence>
<feature type="transmembrane region" description="Helical" evidence="6">
    <location>
        <begin position="209"/>
        <end position="230"/>
    </location>
</feature>
<dbReference type="InterPro" id="IPR045214">
    <property type="entry name" value="Surf1/Surf4"/>
</dbReference>
<evidence type="ECO:0000256" key="5">
    <source>
        <dbReference type="ARBA" id="ARBA00023136"/>
    </source>
</evidence>
<dbReference type="EMBL" id="JAUFPX010000002">
    <property type="protein sequence ID" value="MDN3590209.1"/>
    <property type="molecule type" value="Genomic_DNA"/>
</dbReference>
<keyword evidence="6" id="KW-1003">Cell membrane</keyword>
<protein>
    <recommendedName>
        <fullName evidence="6">SURF1-like protein</fullName>
    </recommendedName>
</protein>
<evidence type="ECO:0000256" key="4">
    <source>
        <dbReference type="ARBA" id="ARBA00022989"/>
    </source>
</evidence>
<keyword evidence="5 6" id="KW-0472">Membrane</keyword>
<dbReference type="PROSITE" id="PS50895">
    <property type="entry name" value="SURF1"/>
    <property type="match status" value="1"/>
</dbReference>
<evidence type="ECO:0000256" key="6">
    <source>
        <dbReference type="RuleBase" id="RU363076"/>
    </source>
</evidence>
<dbReference type="RefSeq" id="WP_238221580.1">
    <property type="nucleotide sequence ID" value="NZ_BPQD01000001.1"/>
</dbReference>
<dbReference type="Pfam" id="PF02104">
    <property type="entry name" value="SURF1"/>
    <property type="match status" value="1"/>
</dbReference>
<organism evidence="7 8">
    <name type="scientific">Methylobacterium adhaesivum</name>
    <dbReference type="NCBI Taxonomy" id="333297"/>
    <lineage>
        <taxon>Bacteria</taxon>
        <taxon>Pseudomonadati</taxon>
        <taxon>Pseudomonadota</taxon>
        <taxon>Alphaproteobacteria</taxon>
        <taxon>Hyphomicrobiales</taxon>
        <taxon>Methylobacteriaceae</taxon>
        <taxon>Methylobacterium</taxon>
    </lineage>
</organism>
<dbReference type="CDD" id="cd06662">
    <property type="entry name" value="SURF1"/>
    <property type="match status" value="1"/>
</dbReference>
<dbReference type="PANTHER" id="PTHR23427:SF2">
    <property type="entry name" value="SURFEIT LOCUS PROTEIN 1"/>
    <property type="match status" value="1"/>
</dbReference>
<reference evidence="8" key="1">
    <citation type="journal article" date="2019" name="Int. J. Syst. Evol. Microbiol.">
        <title>The Global Catalogue of Microorganisms (GCM) 10K type strain sequencing project: providing services to taxonomists for standard genome sequencing and annotation.</title>
        <authorList>
            <consortium name="The Broad Institute Genomics Platform"/>
            <consortium name="The Broad Institute Genome Sequencing Center for Infectious Disease"/>
            <person name="Wu L."/>
            <person name="Ma J."/>
        </authorList>
    </citation>
    <scope>NUCLEOTIDE SEQUENCE [LARGE SCALE GENOMIC DNA]</scope>
    <source>
        <strain evidence="8">CECT 7069</strain>
    </source>
</reference>
<keyword evidence="3 6" id="KW-0812">Transmembrane</keyword>